<protein>
    <submittedName>
        <fullName evidence="3">Helicase</fullName>
    </submittedName>
</protein>
<dbReference type="SUPFAM" id="SSF52540">
    <property type="entry name" value="P-loop containing nucleoside triphosphate hydrolases"/>
    <property type="match status" value="2"/>
</dbReference>
<proteinExistence type="predicted"/>
<keyword evidence="3" id="KW-0547">Nucleotide-binding</keyword>
<dbReference type="Pfam" id="PF04851">
    <property type="entry name" value="ResIII"/>
    <property type="match status" value="1"/>
</dbReference>
<evidence type="ECO:0000313" key="3">
    <source>
        <dbReference type="EMBL" id="ATQ82888.1"/>
    </source>
</evidence>
<dbReference type="Pfam" id="PF10544">
    <property type="entry name" value="T5orf172"/>
    <property type="match status" value="1"/>
</dbReference>
<keyword evidence="3" id="KW-0378">Hydrolase</keyword>
<keyword evidence="3" id="KW-0347">Helicase</keyword>
<dbReference type="Gene3D" id="3.40.50.150">
    <property type="entry name" value="Vaccinia Virus protein VP39"/>
    <property type="match status" value="1"/>
</dbReference>
<dbReference type="GO" id="GO:0003677">
    <property type="term" value="F:DNA binding"/>
    <property type="evidence" value="ECO:0007669"/>
    <property type="project" value="InterPro"/>
</dbReference>
<accession>A0AAD0AGV8</accession>
<dbReference type="InterPro" id="IPR029063">
    <property type="entry name" value="SAM-dependent_MTases_sf"/>
</dbReference>
<dbReference type="GO" id="GO:0004386">
    <property type="term" value="F:helicase activity"/>
    <property type="evidence" value="ECO:0007669"/>
    <property type="project" value="UniProtKB-KW"/>
</dbReference>
<evidence type="ECO:0000259" key="1">
    <source>
        <dbReference type="SMART" id="SM00487"/>
    </source>
</evidence>
<gene>
    <name evidence="3" type="ORF">YHS_03060</name>
</gene>
<sequence>MADKTIITTTKQIYPQIYAYVTPNYKPNEGWVKIGYTDRQDVKTRINEQTKTVGIGYELLWSAPAKFSKAKDIDDWFKDKELHTYLRQFKQVKQRLPHEWFYYNGTPEKARQDFDDFLNHERSQVKEELTYQLRQEQQDAIEQTVSYAKSMPEGEFLWNAKPRFGKTLTTYDLARRLDAHKVLIVTNRPAIANSWFDDFEKFIAWQTDYAFVSTSDSLKNRPALTRQQYVDQMANGKKHLIAFISLQDLKGSLYFGGGYDKLNWVKETDWDLLVIDEAHEGVDTHKTDVAFDLIKRQFTLHLSGTPFKALAGGKFATDEIYNWTYADEQAAKAEWKGSEEENPYEKLPQLNLFSYQMSPMITDEVNKGANIEGENHDYAFDLNEFFLTNDSGKLVHEGDVKKWLNTLTENHKYPFSTKELRDELKHTFWLLNRVASAKALQKLLKNHPVFENYEIILAAGDGRGEDDEQVISQRALDKVKEAIKNHDKTITLSVGQLTTGITIPEWTAVLMLSNLKSPSLYMQAAFRAQNPWQYEIDGEIHQKQNAYVFDFAPERTLTIYEEFANNLSKGTSGGSGTSDERKANIQQLLNFFPVIAEDSDGQMVELDVNQVLTLPKVFKAQEVVRRGFMSNFLFQNVSGIFASEKAREILEQLNPVDVGKTVPRKTEEPIDTKGVSVDEQGKASIDTNIVIATTEAKFGDKVYGTMQSVAEQAAQSIDTTTLANSNDDLAKIISANLQQSMQAATQGLAKEQGLTSKFAEQVVTQSTQAITREIETVQKHSEIKQKVAEIEYQKTIAEAQSEPPEVAQAKIEEAKVEYEAKQQKIAEEFKQQVVETVTTKSQELAQQATQTILEKAEEKKKNTVEDDVRGRLRGFARTIPSFLMAYGMPDTTLANFDMTIKDEVFKEVTGITLDDFRTLRDEFNFFDETVFNQSVQEFLIKRRELANYFDDSQEEDIFDYIPPQETNQIFTPKWVVKMMIDKLEAEDPEIFKRSDKTFADLYVKSGLYLTEIVKRLYVGLADEILDPDARLKHILERQIYGFAPSEIISNIARNFVFGFDEKARNIDQSHIVLLDTIPYAKGETEISFEAKCDELFGGEK</sequence>
<dbReference type="GO" id="GO:0005524">
    <property type="term" value="F:ATP binding"/>
    <property type="evidence" value="ECO:0007669"/>
    <property type="project" value="InterPro"/>
</dbReference>
<dbReference type="InterPro" id="IPR006935">
    <property type="entry name" value="Helicase/UvrB_N"/>
</dbReference>
<evidence type="ECO:0000259" key="2">
    <source>
        <dbReference type="SMART" id="SM00974"/>
    </source>
</evidence>
<dbReference type="SUPFAM" id="SSF53335">
    <property type="entry name" value="S-adenosyl-L-methionine-dependent methyltransferases"/>
    <property type="match status" value="1"/>
</dbReference>
<feature type="domain" description="Helicase ATP-binding" evidence="1">
    <location>
        <begin position="129"/>
        <end position="350"/>
    </location>
</feature>
<dbReference type="Gene3D" id="3.40.50.300">
    <property type="entry name" value="P-loop containing nucleotide triphosphate hydrolases"/>
    <property type="match status" value="2"/>
</dbReference>
<reference evidence="3" key="1">
    <citation type="submission" date="2017-11" db="EMBL/GenBank/DDBJ databases">
        <title>Complete Genome Sequence from Moraxella oslensis YHS isolated from human skin.</title>
        <authorList>
            <person name="Lee K."/>
            <person name="Lim J.Y."/>
            <person name="Hwang I."/>
        </authorList>
    </citation>
    <scope>NUCLEOTIDE SEQUENCE</scope>
    <source>
        <strain evidence="3">YHS</strain>
    </source>
</reference>
<feature type="domain" description="Bacteriophage T5 Orf172 DNA-binding" evidence="2">
    <location>
        <begin position="26"/>
        <end position="114"/>
    </location>
</feature>
<dbReference type="InterPro" id="IPR018306">
    <property type="entry name" value="Phage_T5_Orf172_DNA-bd"/>
</dbReference>
<organism evidence="3">
    <name type="scientific">Faucicola osloensis</name>
    <name type="common">Moraxella osloensis</name>
    <dbReference type="NCBI Taxonomy" id="34062"/>
    <lineage>
        <taxon>Bacteria</taxon>
        <taxon>Pseudomonadati</taxon>
        <taxon>Pseudomonadota</taxon>
        <taxon>Gammaproteobacteria</taxon>
        <taxon>Moraxellales</taxon>
        <taxon>Moraxellaceae</taxon>
        <taxon>Faucicola</taxon>
    </lineage>
</organism>
<name>A0AAD0AGV8_FAUOS</name>
<dbReference type="REBASE" id="225370">
    <property type="entry name" value="MosYHSORF3060P"/>
</dbReference>
<dbReference type="AlphaFoldDB" id="A0AAD0AGV8"/>
<dbReference type="EMBL" id="CP024176">
    <property type="protein sequence ID" value="ATQ82888.1"/>
    <property type="molecule type" value="Genomic_DNA"/>
</dbReference>
<dbReference type="InterPro" id="IPR027417">
    <property type="entry name" value="P-loop_NTPase"/>
</dbReference>
<keyword evidence="3" id="KW-0067">ATP-binding</keyword>
<dbReference type="SMART" id="SM00487">
    <property type="entry name" value="DEXDc"/>
    <property type="match status" value="1"/>
</dbReference>
<dbReference type="GO" id="GO:0016787">
    <property type="term" value="F:hydrolase activity"/>
    <property type="evidence" value="ECO:0007669"/>
    <property type="project" value="InterPro"/>
</dbReference>
<dbReference type="SMART" id="SM00974">
    <property type="entry name" value="T5orf172"/>
    <property type="match status" value="1"/>
</dbReference>
<dbReference type="InterPro" id="IPR014001">
    <property type="entry name" value="Helicase_ATP-bd"/>
</dbReference>